<name>A0ABY7FPX8_MYAAR</name>
<sequence>MNKLRQLQEDSEFSGSAVDKSLVQFCFMAIFQSELSLAVTMWNNHSIRRCRDSNVPCGQPNGMFNFPELWNTRDYTSFASREEVDACRGQVEFRSTVCCDPVVCDMCTYIMAADNCLPPNTFDEAERLYKHLRSKIVVAGA</sequence>
<protein>
    <submittedName>
        <fullName evidence="1">Uncharacterized protein</fullName>
    </submittedName>
</protein>
<dbReference type="EMBL" id="CP111024">
    <property type="protein sequence ID" value="WAR24268.1"/>
    <property type="molecule type" value="Genomic_DNA"/>
</dbReference>
<dbReference type="Proteomes" id="UP001164746">
    <property type="component" value="Chromosome 13"/>
</dbReference>
<organism evidence="1 2">
    <name type="scientific">Mya arenaria</name>
    <name type="common">Soft-shell clam</name>
    <dbReference type="NCBI Taxonomy" id="6604"/>
    <lineage>
        <taxon>Eukaryota</taxon>
        <taxon>Metazoa</taxon>
        <taxon>Spiralia</taxon>
        <taxon>Lophotrochozoa</taxon>
        <taxon>Mollusca</taxon>
        <taxon>Bivalvia</taxon>
        <taxon>Autobranchia</taxon>
        <taxon>Heteroconchia</taxon>
        <taxon>Euheterodonta</taxon>
        <taxon>Imparidentia</taxon>
        <taxon>Neoheterodontei</taxon>
        <taxon>Myida</taxon>
        <taxon>Myoidea</taxon>
        <taxon>Myidae</taxon>
        <taxon>Mya</taxon>
    </lineage>
</organism>
<evidence type="ECO:0000313" key="1">
    <source>
        <dbReference type="EMBL" id="WAR24268.1"/>
    </source>
</evidence>
<accession>A0ABY7FPX8</accession>
<gene>
    <name evidence="1" type="ORF">MAR_037937</name>
</gene>
<reference evidence="1" key="1">
    <citation type="submission" date="2022-11" db="EMBL/GenBank/DDBJ databases">
        <title>Centuries of genome instability and evolution in soft-shell clam transmissible cancer (bioRxiv).</title>
        <authorList>
            <person name="Hart S.F.M."/>
            <person name="Yonemitsu M.A."/>
            <person name="Giersch R.M."/>
            <person name="Beal B.F."/>
            <person name="Arriagada G."/>
            <person name="Davis B.W."/>
            <person name="Ostrander E.A."/>
            <person name="Goff S.P."/>
            <person name="Metzger M.J."/>
        </authorList>
    </citation>
    <scope>NUCLEOTIDE SEQUENCE</scope>
    <source>
        <strain evidence="1">MELC-2E11</strain>
        <tissue evidence="1">Siphon/mantle</tissue>
    </source>
</reference>
<evidence type="ECO:0000313" key="2">
    <source>
        <dbReference type="Proteomes" id="UP001164746"/>
    </source>
</evidence>
<keyword evidence="2" id="KW-1185">Reference proteome</keyword>
<proteinExistence type="predicted"/>